<organism evidence="2 3">
    <name type="scientific">Isoptericola hypogeus</name>
    <dbReference type="NCBI Taxonomy" id="300179"/>
    <lineage>
        <taxon>Bacteria</taxon>
        <taxon>Bacillati</taxon>
        <taxon>Actinomycetota</taxon>
        <taxon>Actinomycetes</taxon>
        <taxon>Micrococcales</taxon>
        <taxon>Promicromonosporaceae</taxon>
        <taxon>Isoptericola</taxon>
    </lineage>
</organism>
<dbReference type="RefSeq" id="WP_344245567.1">
    <property type="nucleotide sequence ID" value="NZ_BAAAPM010000003.1"/>
</dbReference>
<dbReference type="InterPro" id="IPR016040">
    <property type="entry name" value="NAD(P)-bd_dom"/>
</dbReference>
<dbReference type="Proteomes" id="UP001501138">
    <property type="component" value="Unassembled WGS sequence"/>
</dbReference>
<sequence length="217" mass="22959">MHIVVAGASGRTGRRIVDEAVAAGHRVTALVRDGAGMAEPAAVGVQVAEVVTDTSLALPADADAVISALGMRDGRGAPVCEPGTANLVAAMSRAGITRIVTVSAVPAHASGRGEPWWFRGVRTLVRRRMPQVYDDIEGMERVLRASGPECRWTVVRPGYLTDGEPTDYRLLAERNATTSTHRVDLAHATVALAADDGAERRSYGIRRGRTRRAATGA</sequence>
<evidence type="ECO:0000313" key="2">
    <source>
        <dbReference type="EMBL" id="GAA1712772.1"/>
    </source>
</evidence>
<dbReference type="PANTHER" id="PTHR15020">
    <property type="entry name" value="FLAVIN REDUCTASE-RELATED"/>
    <property type="match status" value="1"/>
</dbReference>
<name>A0ABP4UVF9_9MICO</name>
<protein>
    <submittedName>
        <fullName evidence="2">SDR family oxidoreductase</fullName>
    </submittedName>
</protein>
<evidence type="ECO:0000259" key="1">
    <source>
        <dbReference type="Pfam" id="PF13460"/>
    </source>
</evidence>
<reference evidence="3" key="1">
    <citation type="journal article" date="2019" name="Int. J. Syst. Evol. Microbiol.">
        <title>The Global Catalogue of Microorganisms (GCM) 10K type strain sequencing project: providing services to taxonomists for standard genome sequencing and annotation.</title>
        <authorList>
            <consortium name="The Broad Institute Genomics Platform"/>
            <consortium name="The Broad Institute Genome Sequencing Center for Infectious Disease"/>
            <person name="Wu L."/>
            <person name="Ma J."/>
        </authorList>
    </citation>
    <scope>NUCLEOTIDE SEQUENCE [LARGE SCALE GENOMIC DNA]</scope>
    <source>
        <strain evidence="3">JCM 15589</strain>
    </source>
</reference>
<dbReference type="EMBL" id="BAAAPM010000003">
    <property type="protein sequence ID" value="GAA1712772.1"/>
    <property type="molecule type" value="Genomic_DNA"/>
</dbReference>
<evidence type="ECO:0000313" key="3">
    <source>
        <dbReference type="Proteomes" id="UP001501138"/>
    </source>
</evidence>
<dbReference type="Gene3D" id="3.40.50.720">
    <property type="entry name" value="NAD(P)-binding Rossmann-like Domain"/>
    <property type="match status" value="1"/>
</dbReference>
<dbReference type="SUPFAM" id="SSF51735">
    <property type="entry name" value="NAD(P)-binding Rossmann-fold domains"/>
    <property type="match status" value="1"/>
</dbReference>
<feature type="domain" description="NAD(P)-binding" evidence="1">
    <location>
        <begin position="7"/>
        <end position="195"/>
    </location>
</feature>
<dbReference type="PANTHER" id="PTHR15020:SF50">
    <property type="entry name" value="UPF0659 PROTEIN YMR090W"/>
    <property type="match status" value="1"/>
</dbReference>
<dbReference type="Pfam" id="PF13460">
    <property type="entry name" value="NAD_binding_10"/>
    <property type="match status" value="1"/>
</dbReference>
<proteinExistence type="predicted"/>
<keyword evidence="3" id="KW-1185">Reference proteome</keyword>
<accession>A0ABP4UVF9</accession>
<gene>
    <name evidence="2" type="ORF">GCM10009809_06120</name>
</gene>
<dbReference type="InterPro" id="IPR036291">
    <property type="entry name" value="NAD(P)-bd_dom_sf"/>
</dbReference>
<comment type="caution">
    <text evidence="2">The sequence shown here is derived from an EMBL/GenBank/DDBJ whole genome shotgun (WGS) entry which is preliminary data.</text>
</comment>